<dbReference type="PRINTS" id="PR00123">
    <property type="entry name" value="ATPASEA"/>
</dbReference>
<keyword evidence="3 11" id="KW-0813">Transport</keyword>
<keyword evidence="14" id="KW-1185">Reference proteome</keyword>
<dbReference type="PANTHER" id="PTHR42823">
    <property type="entry name" value="ATP SYNTHASE SUBUNIT A, CHLOROPLASTIC"/>
    <property type="match status" value="1"/>
</dbReference>
<comment type="similarity">
    <text evidence="2 11 12">Belongs to the ATPase A chain family.</text>
</comment>
<keyword evidence="11" id="KW-1003">Cell membrane</keyword>
<evidence type="ECO:0000256" key="6">
    <source>
        <dbReference type="ARBA" id="ARBA00022781"/>
    </source>
</evidence>
<keyword evidence="7 11" id="KW-1133">Transmembrane helix</keyword>
<keyword evidence="5 11" id="KW-0812">Transmembrane</keyword>
<dbReference type="CDD" id="cd00310">
    <property type="entry name" value="ATP-synt_Fo_a_6"/>
    <property type="match status" value="1"/>
</dbReference>
<dbReference type="InterPro" id="IPR023011">
    <property type="entry name" value="ATP_synth_F0_asu_AS"/>
</dbReference>
<evidence type="ECO:0000256" key="10">
    <source>
        <dbReference type="ARBA" id="ARBA00023310"/>
    </source>
</evidence>
<accession>A0A1T4RGR3</accession>
<dbReference type="RefSeq" id="WP_078666126.1">
    <property type="nucleotide sequence ID" value="NZ_FUXM01000030.1"/>
</dbReference>
<protein>
    <recommendedName>
        <fullName evidence="11 12">ATP synthase subunit a</fullName>
    </recommendedName>
    <alternativeName>
        <fullName evidence="11">ATP synthase F0 sector subunit a</fullName>
    </alternativeName>
    <alternativeName>
        <fullName evidence="11">F-ATPase subunit 6</fullName>
    </alternativeName>
</protein>
<evidence type="ECO:0000256" key="12">
    <source>
        <dbReference type="RuleBase" id="RU000483"/>
    </source>
</evidence>
<feature type="transmembrane region" description="Helical" evidence="11">
    <location>
        <begin position="195"/>
        <end position="216"/>
    </location>
</feature>
<proteinExistence type="inferred from homology"/>
<evidence type="ECO:0000256" key="4">
    <source>
        <dbReference type="ARBA" id="ARBA00022547"/>
    </source>
</evidence>
<evidence type="ECO:0000256" key="2">
    <source>
        <dbReference type="ARBA" id="ARBA00006810"/>
    </source>
</evidence>
<dbReference type="PANTHER" id="PTHR42823:SF3">
    <property type="entry name" value="ATP SYNTHASE SUBUNIT A, CHLOROPLASTIC"/>
    <property type="match status" value="1"/>
</dbReference>
<dbReference type="NCBIfam" id="TIGR01131">
    <property type="entry name" value="ATP_synt_6_or_A"/>
    <property type="match status" value="1"/>
</dbReference>
<dbReference type="OrthoDB" id="9789241at2"/>
<evidence type="ECO:0000256" key="5">
    <source>
        <dbReference type="ARBA" id="ARBA00022692"/>
    </source>
</evidence>
<keyword evidence="6 11" id="KW-0375">Hydrogen ion transport</keyword>
<evidence type="ECO:0000256" key="7">
    <source>
        <dbReference type="ARBA" id="ARBA00022989"/>
    </source>
</evidence>
<evidence type="ECO:0000256" key="11">
    <source>
        <dbReference type="HAMAP-Rule" id="MF_01393"/>
    </source>
</evidence>
<dbReference type="Proteomes" id="UP000189933">
    <property type="component" value="Unassembled WGS sequence"/>
</dbReference>
<feature type="transmembrane region" description="Helical" evidence="11">
    <location>
        <begin position="115"/>
        <end position="138"/>
    </location>
</feature>
<gene>
    <name evidence="11" type="primary">atpB</name>
    <name evidence="13" type="ORF">SAMN02745885_02104</name>
</gene>
<reference evidence="14" key="1">
    <citation type="submission" date="2017-02" db="EMBL/GenBank/DDBJ databases">
        <authorList>
            <person name="Varghese N."/>
            <person name="Submissions S."/>
        </authorList>
    </citation>
    <scope>NUCLEOTIDE SEQUENCE [LARGE SCALE GENOMIC DNA]</scope>
    <source>
        <strain evidence="14">DSM 16521</strain>
    </source>
</reference>
<sequence length="224" mass="24533">MFGSAEALFHIGPLEVTKYTVTAWGVIALLGLISWLGTRNMQKQPSGLQNVLELFVEGLYNFFEGMLGPERVKRYFPLLCTFFLFILTSNYVGLLPLSGHEGPYIPPTATLSTTAALAIIVFFSTHIFGMMTHGIGYFKHFVQPMAFMLPLNIVEEIVRPVSLAMRLYGNIFGHELVVGTLLALAPAIVPVPMQLLGVLTGAIQAFVFTLLAASYIGGATEKHH</sequence>
<evidence type="ECO:0000256" key="3">
    <source>
        <dbReference type="ARBA" id="ARBA00022448"/>
    </source>
</evidence>
<keyword evidence="10 11" id="KW-0066">ATP synthesis</keyword>
<dbReference type="GO" id="GO:0042777">
    <property type="term" value="P:proton motive force-driven plasma membrane ATP synthesis"/>
    <property type="evidence" value="ECO:0007669"/>
    <property type="project" value="TreeGrafter"/>
</dbReference>
<feature type="transmembrane region" description="Helical" evidence="11">
    <location>
        <begin position="167"/>
        <end position="189"/>
    </location>
</feature>
<evidence type="ECO:0000313" key="13">
    <source>
        <dbReference type="EMBL" id="SKA15099.1"/>
    </source>
</evidence>
<evidence type="ECO:0000256" key="1">
    <source>
        <dbReference type="ARBA" id="ARBA00004141"/>
    </source>
</evidence>
<dbReference type="Pfam" id="PF00119">
    <property type="entry name" value="ATP-synt_A"/>
    <property type="match status" value="1"/>
</dbReference>
<keyword evidence="4 11" id="KW-0138">CF(0)</keyword>
<evidence type="ECO:0000313" key="14">
    <source>
        <dbReference type="Proteomes" id="UP000189933"/>
    </source>
</evidence>
<dbReference type="PROSITE" id="PS00449">
    <property type="entry name" value="ATPASE_A"/>
    <property type="match status" value="1"/>
</dbReference>
<organism evidence="13 14">
    <name type="scientific">Carboxydocella sporoproducens DSM 16521</name>
    <dbReference type="NCBI Taxonomy" id="1121270"/>
    <lineage>
        <taxon>Bacteria</taxon>
        <taxon>Bacillati</taxon>
        <taxon>Bacillota</taxon>
        <taxon>Clostridia</taxon>
        <taxon>Eubacteriales</taxon>
        <taxon>Clostridiales Family XVI. Incertae Sedis</taxon>
        <taxon>Carboxydocella</taxon>
    </lineage>
</organism>
<dbReference type="SUPFAM" id="SSF81336">
    <property type="entry name" value="F1F0 ATP synthase subunit A"/>
    <property type="match status" value="1"/>
</dbReference>
<name>A0A1T4RGR3_9FIRM</name>
<feature type="transmembrane region" description="Helical" evidence="11">
    <location>
        <begin position="75"/>
        <end position="95"/>
    </location>
</feature>
<dbReference type="InterPro" id="IPR000568">
    <property type="entry name" value="ATP_synth_F0_asu"/>
</dbReference>
<comment type="function">
    <text evidence="11 12">Key component of the proton channel; it plays a direct role in the translocation of protons across the membrane.</text>
</comment>
<dbReference type="InterPro" id="IPR035908">
    <property type="entry name" value="F0_ATP_A_sf"/>
</dbReference>
<dbReference type="GO" id="GO:0005886">
    <property type="term" value="C:plasma membrane"/>
    <property type="evidence" value="ECO:0007669"/>
    <property type="project" value="UniProtKB-SubCell"/>
</dbReference>
<keyword evidence="8 11" id="KW-0406">Ion transport</keyword>
<dbReference type="AlphaFoldDB" id="A0A1T4RGR3"/>
<feature type="transmembrane region" description="Helical" evidence="11">
    <location>
        <begin position="20"/>
        <end position="38"/>
    </location>
</feature>
<dbReference type="EMBL" id="FUXM01000030">
    <property type="protein sequence ID" value="SKA15099.1"/>
    <property type="molecule type" value="Genomic_DNA"/>
</dbReference>
<comment type="subcellular location">
    <subcellularLocation>
        <location evidence="11 12">Cell membrane</location>
        <topology evidence="11 12">Multi-pass membrane protein</topology>
    </subcellularLocation>
    <subcellularLocation>
        <location evidence="1">Membrane</location>
        <topology evidence="1">Multi-pass membrane protein</topology>
    </subcellularLocation>
</comment>
<dbReference type="GO" id="GO:0046933">
    <property type="term" value="F:proton-transporting ATP synthase activity, rotational mechanism"/>
    <property type="evidence" value="ECO:0007669"/>
    <property type="project" value="UniProtKB-UniRule"/>
</dbReference>
<keyword evidence="9 11" id="KW-0472">Membrane</keyword>
<evidence type="ECO:0000256" key="8">
    <source>
        <dbReference type="ARBA" id="ARBA00023065"/>
    </source>
</evidence>
<dbReference type="GO" id="GO:0045259">
    <property type="term" value="C:proton-transporting ATP synthase complex"/>
    <property type="evidence" value="ECO:0007669"/>
    <property type="project" value="UniProtKB-KW"/>
</dbReference>
<dbReference type="HAMAP" id="MF_01393">
    <property type="entry name" value="ATP_synth_a_bact"/>
    <property type="match status" value="1"/>
</dbReference>
<dbReference type="Gene3D" id="1.20.120.220">
    <property type="entry name" value="ATP synthase, F0 complex, subunit A"/>
    <property type="match status" value="1"/>
</dbReference>
<evidence type="ECO:0000256" key="9">
    <source>
        <dbReference type="ARBA" id="ARBA00023136"/>
    </source>
</evidence>
<dbReference type="InterPro" id="IPR045082">
    <property type="entry name" value="ATP_syn_F0_a_bact/chloroplast"/>
</dbReference>